<keyword evidence="9" id="KW-0805">Transcription regulation</keyword>
<evidence type="ECO:0000313" key="15">
    <source>
        <dbReference type="EMBL" id="OAD52930.1"/>
    </source>
</evidence>
<dbReference type="GO" id="GO:0032259">
    <property type="term" value="P:methylation"/>
    <property type="evidence" value="ECO:0007669"/>
    <property type="project" value="UniProtKB-KW"/>
</dbReference>
<dbReference type="Gene3D" id="2.170.270.10">
    <property type="entry name" value="SET domain"/>
    <property type="match status" value="1"/>
</dbReference>
<keyword evidence="10" id="KW-0804">Transcription</keyword>
<evidence type="ECO:0000256" key="4">
    <source>
        <dbReference type="ARBA" id="ARBA00022454"/>
    </source>
</evidence>
<feature type="domain" description="SET" evidence="14">
    <location>
        <begin position="236"/>
        <end position="357"/>
    </location>
</feature>
<dbReference type="PANTHER" id="PTHR46167:SF1">
    <property type="entry name" value="N-LYSINE METHYLTRANSFERASE KMT5A"/>
    <property type="match status" value="1"/>
</dbReference>
<evidence type="ECO:0000256" key="3">
    <source>
        <dbReference type="ARBA" id="ARBA00012187"/>
    </source>
</evidence>
<feature type="region of interest" description="Disordered" evidence="13">
    <location>
        <begin position="167"/>
        <end position="197"/>
    </location>
</feature>
<evidence type="ECO:0000256" key="5">
    <source>
        <dbReference type="ARBA" id="ARBA00022603"/>
    </source>
</evidence>
<keyword evidence="6 15" id="KW-0808">Transferase</keyword>
<organism evidence="15 16">
    <name type="scientific">Eufriesea mexicana</name>
    <dbReference type="NCBI Taxonomy" id="516756"/>
    <lineage>
        <taxon>Eukaryota</taxon>
        <taxon>Metazoa</taxon>
        <taxon>Ecdysozoa</taxon>
        <taxon>Arthropoda</taxon>
        <taxon>Hexapoda</taxon>
        <taxon>Insecta</taxon>
        <taxon>Pterygota</taxon>
        <taxon>Neoptera</taxon>
        <taxon>Endopterygota</taxon>
        <taxon>Hymenoptera</taxon>
        <taxon>Apocrita</taxon>
        <taxon>Aculeata</taxon>
        <taxon>Apoidea</taxon>
        <taxon>Anthophila</taxon>
        <taxon>Apidae</taxon>
        <taxon>Eufriesea</taxon>
    </lineage>
</organism>
<dbReference type="PANTHER" id="PTHR46167">
    <property type="entry name" value="N-LYSINE METHYLTRANSFERASE KMT5A"/>
    <property type="match status" value="1"/>
</dbReference>
<evidence type="ECO:0000313" key="16">
    <source>
        <dbReference type="Proteomes" id="UP000250275"/>
    </source>
</evidence>
<evidence type="ECO:0000256" key="13">
    <source>
        <dbReference type="SAM" id="MobiDB-lite"/>
    </source>
</evidence>
<keyword evidence="5 15" id="KW-0489">Methyltransferase</keyword>
<evidence type="ECO:0000256" key="10">
    <source>
        <dbReference type="ARBA" id="ARBA00023163"/>
    </source>
</evidence>
<evidence type="ECO:0000256" key="8">
    <source>
        <dbReference type="ARBA" id="ARBA00022853"/>
    </source>
</evidence>
<sequence length="372" mass="42733">NLIVGRQKRVQAKNTVSTRATVSPIQCDINLPMKKETKLNDNKNVKHFNSDEFHSVSETHKSSICISSFFYTQIKDVSTNKTSIVPIEERFYRSEETNDIQNDILTDVGHFRTDETPVAVPIHGPSTPHRINMPNNQLEDLDERNLNNEKHKKPVITPAINLEHQPLKKPANRGRRKLYSNQSATNRSTDSSNIKSTNHKLTDYFPVRRSVRKSKKVVLEEKQRDMENKVLCQVEEGLEVRHFAGKGRGVITTRNFMKGEFVVEYIGELIDQVTAKKREKIYAQDQNTGCYMYYFQHRNHQYCVDATAETDKLGRLVNHSRNGNLTARVVEVGSTPHLVLTAKENIPIGVEVTYDYGDRSREAIRHHPWLAL</sequence>
<dbReference type="InterPro" id="IPR051760">
    <property type="entry name" value="KMT5A"/>
</dbReference>
<dbReference type="GO" id="GO:0005634">
    <property type="term" value="C:nucleus"/>
    <property type="evidence" value="ECO:0007669"/>
    <property type="project" value="UniProtKB-SubCell"/>
</dbReference>
<proteinExistence type="predicted"/>
<evidence type="ECO:0000256" key="2">
    <source>
        <dbReference type="ARBA" id="ARBA00004286"/>
    </source>
</evidence>
<evidence type="ECO:0000256" key="12">
    <source>
        <dbReference type="ARBA" id="ARBA00047784"/>
    </source>
</evidence>
<comment type="catalytic activity">
    <reaction evidence="12">
        <text>L-lysyl(20)-[histone H4] + S-adenosyl-L-methionine = N(6)-methyl-L-lysyl(20)-[histone H4] + S-adenosyl-L-homocysteine + H(+)</text>
        <dbReference type="Rhea" id="RHEA:60344"/>
        <dbReference type="Rhea" id="RHEA-COMP:15554"/>
        <dbReference type="Rhea" id="RHEA-COMP:15555"/>
        <dbReference type="ChEBI" id="CHEBI:15378"/>
        <dbReference type="ChEBI" id="CHEBI:29969"/>
        <dbReference type="ChEBI" id="CHEBI:57856"/>
        <dbReference type="ChEBI" id="CHEBI:59789"/>
        <dbReference type="ChEBI" id="CHEBI:61929"/>
        <dbReference type="EC" id="2.1.1.361"/>
    </reaction>
</comment>
<keyword evidence="16" id="KW-1185">Reference proteome</keyword>
<dbReference type="CDD" id="cd10528">
    <property type="entry name" value="SET_SETD8"/>
    <property type="match status" value="1"/>
</dbReference>
<dbReference type="GO" id="GO:0006357">
    <property type="term" value="P:regulation of transcription by RNA polymerase II"/>
    <property type="evidence" value="ECO:0007669"/>
    <property type="project" value="TreeGrafter"/>
</dbReference>
<keyword evidence="11" id="KW-0539">Nucleus</keyword>
<dbReference type="Pfam" id="PF00856">
    <property type="entry name" value="SET"/>
    <property type="match status" value="1"/>
</dbReference>
<dbReference type="SMART" id="SM00317">
    <property type="entry name" value="SET"/>
    <property type="match status" value="1"/>
</dbReference>
<dbReference type="OrthoDB" id="5560686at2759"/>
<dbReference type="EC" id="2.1.1.361" evidence="3"/>
<dbReference type="InterPro" id="IPR016858">
    <property type="entry name" value="KMT5A-like"/>
</dbReference>
<dbReference type="EMBL" id="KQ769179">
    <property type="protein sequence ID" value="OAD52930.1"/>
    <property type="molecule type" value="Genomic_DNA"/>
</dbReference>
<keyword evidence="4" id="KW-0158">Chromosome</keyword>
<dbReference type="GO" id="GO:0043516">
    <property type="term" value="P:regulation of DNA damage response, signal transduction by p53 class mediator"/>
    <property type="evidence" value="ECO:0007669"/>
    <property type="project" value="TreeGrafter"/>
</dbReference>
<accession>A0A310SH77</accession>
<reference evidence="15 16" key="1">
    <citation type="submission" date="2015-07" db="EMBL/GenBank/DDBJ databases">
        <title>The genome of Eufriesea mexicana.</title>
        <authorList>
            <person name="Pan H."/>
            <person name="Kapheim K."/>
        </authorList>
    </citation>
    <scope>NUCLEOTIDE SEQUENCE [LARGE SCALE GENOMIC DNA]</scope>
    <source>
        <strain evidence="15">0111107269</strain>
        <tissue evidence="15">Whole body</tissue>
    </source>
</reference>
<dbReference type="PROSITE" id="PS51571">
    <property type="entry name" value="SAM_MT43_PR_SET"/>
    <property type="match status" value="1"/>
</dbReference>
<evidence type="ECO:0000256" key="7">
    <source>
        <dbReference type="ARBA" id="ARBA00022691"/>
    </source>
</evidence>
<dbReference type="AlphaFoldDB" id="A0A310SH77"/>
<dbReference type="InterPro" id="IPR046341">
    <property type="entry name" value="SET_dom_sf"/>
</dbReference>
<keyword evidence="7" id="KW-0949">S-adenosyl-L-methionine</keyword>
<dbReference type="InterPro" id="IPR001214">
    <property type="entry name" value="SET_dom"/>
</dbReference>
<dbReference type="GO" id="GO:0005700">
    <property type="term" value="C:polytene chromosome"/>
    <property type="evidence" value="ECO:0007669"/>
    <property type="project" value="TreeGrafter"/>
</dbReference>
<name>A0A310SH77_9HYME</name>
<feature type="compositionally biased region" description="Polar residues" evidence="13">
    <location>
        <begin position="179"/>
        <end position="196"/>
    </location>
</feature>
<dbReference type="InterPro" id="IPR047266">
    <property type="entry name" value="KMT5A-like_SET"/>
</dbReference>
<dbReference type="PROSITE" id="PS50280">
    <property type="entry name" value="SET"/>
    <property type="match status" value="1"/>
</dbReference>
<dbReference type="GO" id="GO:0140944">
    <property type="term" value="F:histone H4K20 monomethyltransferase activity"/>
    <property type="evidence" value="ECO:0007669"/>
    <property type="project" value="UniProtKB-EC"/>
</dbReference>
<keyword evidence="8" id="KW-0156">Chromatin regulator</keyword>
<comment type="subcellular location">
    <subcellularLocation>
        <location evidence="2">Chromosome</location>
    </subcellularLocation>
    <subcellularLocation>
        <location evidence="1">Nucleus</location>
    </subcellularLocation>
</comment>
<evidence type="ECO:0000256" key="6">
    <source>
        <dbReference type="ARBA" id="ARBA00022679"/>
    </source>
</evidence>
<evidence type="ECO:0000256" key="1">
    <source>
        <dbReference type="ARBA" id="ARBA00004123"/>
    </source>
</evidence>
<gene>
    <name evidence="15" type="ORF">WN48_11176</name>
</gene>
<protein>
    <recommendedName>
        <fullName evidence="3">[histone H4]-lysine(20) N-methyltransferase</fullName>
        <ecNumber evidence="3">2.1.1.361</ecNumber>
    </recommendedName>
</protein>
<evidence type="ECO:0000256" key="9">
    <source>
        <dbReference type="ARBA" id="ARBA00023015"/>
    </source>
</evidence>
<feature type="non-terminal residue" evidence="15">
    <location>
        <position position="1"/>
    </location>
</feature>
<evidence type="ECO:0000259" key="14">
    <source>
        <dbReference type="PROSITE" id="PS50280"/>
    </source>
</evidence>
<dbReference type="SUPFAM" id="SSF82199">
    <property type="entry name" value="SET domain"/>
    <property type="match status" value="1"/>
</dbReference>
<evidence type="ECO:0000256" key="11">
    <source>
        <dbReference type="ARBA" id="ARBA00023242"/>
    </source>
</evidence>
<dbReference type="Proteomes" id="UP000250275">
    <property type="component" value="Unassembled WGS sequence"/>
</dbReference>